<feature type="compositionally biased region" description="Low complexity" evidence="1">
    <location>
        <begin position="119"/>
        <end position="136"/>
    </location>
</feature>
<dbReference type="GeneID" id="19318220"/>
<dbReference type="GO" id="GO:0043743">
    <property type="term" value="F:LPPG:FO 2-phospho-L-lactate transferase activity"/>
    <property type="evidence" value="ECO:0007669"/>
    <property type="project" value="InterPro"/>
</dbReference>
<dbReference type="InterPro" id="IPR002882">
    <property type="entry name" value="CofD"/>
</dbReference>
<organism evidence="2 3">
    <name type="scientific">Pseudozyma flocculosa PF-1</name>
    <dbReference type="NCBI Taxonomy" id="1277687"/>
    <lineage>
        <taxon>Eukaryota</taxon>
        <taxon>Fungi</taxon>
        <taxon>Dikarya</taxon>
        <taxon>Basidiomycota</taxon>
        <taxon>Ustilaginomycotina</taxon>
        <taxon>Ustilaginomycetes</taxon>
        <taxon>Ustilaginales</taxon>
        <taxon>Ustilaginaceae</taxon>
        <taxon>Pseudozyma</taxon>
    </lineage>
</organism>
<gene>
    <name evidence="2" type="ORF">PFL1_04113</name>
</gene>
<dbReference type="EMBL" id="KE361635">
    <property type="protein sequence ID" value="EPQ28286.1"/>
    <property type="molecule type" value="Genomic_DNA"/>
</dbReference>
<name>A0A061HCE2_9BASI</name>
<dbReference type="SUPFAM" id="SSF142338">
    <property type="entry name" value="CofD-like"/>
    <property type="match status" value="1"/>
</dbReference>
<dbReference type="OrthoDB" id="10267139at2759"/>
<sequence>MATTTTAAAAVVVVSSQAGPLHRMSASHHAHAQHFRSDNTDGYSSPTTSNPDIHTPRIHPTSSITSSLFNSPIDPLSAETSPSLNPAVDVGRIPHHPLPHPQQRHTGAVAADHPIAVAQSKASAPAPAPAPAVRSATGTATATAIPLNLRRDTMTPLRQQQQQQQPAQQQQQQQPPLPQTGHNTGPGEILVISGGSGYNDLVSATPGATYVMPVSDNGGSSSEIIRVLGGPSIGDLRSRLNRLIPIPSRPHPTPFPYPEAYVPPPSNAALHALLSYRLPSTGSSRAIKQEWHDILEGRHPLWRGIESDRKEVIRGFLVHFESEVLRRAHRNFNFRGASIGNFFLAAAQKFFRSIQSAIFLFSATTQIDAAQCGSKVVPVINTNHTATIAAQLEDGEVVVGQCEISHPAVKAAPSSAATSRRSRRTVDGGATKASTLEPGTPSSAIFEPFDRRGPVDLHDALARIATTTTPSGRSHLSESVSAADLESEVELVGQEADRPEDHQLGTSYDSMSGSLVLPPSSSSTAPMSRETSKFGSSMHTPASLAYRHRGRTTVGNTGDGLDPDDDDDHSDGEGAGYRDASRATGRGGDGTEEEDDDDDDGLGGSGNIVFSKDGGSVDGGEAQLLSAPIERIFYVNAYRNEIYPAPNPTFLSSLDQSRTLIYSCGSLWTSLIPCLILRGVGTHIATSSTLRYKILLLNTIHDRETHNLSACDFISAITASLNRIDVPGQETRWKPSQFVSHLVYFQEGQIHIDTKALQQQGIACVKVHPSAWMDNGRPKFDEKAIRYALDVITASGQDRADGT</sequence>
<dbReference type="Pfam" id="PF01933">
    <property type="entry name" value="CofD"/>
    <property type="match status" value="2"/>
</dbReference>
<dbReference type="InterPro" id="IPR038136">
    <property type="entry name" value="CofD-like_dom_sf"/>
</dbReference>
<feature type="compositionally biased region" description="Polar residues" evidence="1">
    <location>
        <begin position="40"/>
        <end position="52"/>
    </location>
</feature>
<dbReference type="PANTHER" id="PTHR31240:SF0">
    <property type="entry name" value="MATERNAL EFFECT EMBRYO ARREST 18"/>
    <property type="match status" value="1"/>
</dbReference>
<dbReference type="Gene3D" id="3.40.50.10680">
    <property type="entry name" value="CofD-like domains"/>
    <property type="match status" value="2"/>
</dbReference>
<evidence type="ECO:0000313" key="2">
    <source>
        <dbReference type="EMBL" id="EPQ28286.1"/>
    </source>
</evidence>
<feature type="region of interest" description="Disordered" evidence="1">
    <location>
        <begin position="27"/>
        <end position="107"/>
    </location>
</feature>
<dbReference type="AlphaFoldDB" id="A0A061HCE2"/>
<dbReference type="PANTHER" id="PTHR31240">
    <property type="entry name" value="MATERNAL EFFECT EMBRYO ARREST 18"/>
    <property type="match status" value="1"/>
</dbReference>
<evidence type="ECO:0000313" key="3">
    <source>
        <dbReference type="Proteomes" id="UP000053664"/>
    </source>
</evidence>
<feature type="compositionally biased region" description="Polar residues" evidence="1">
    <location>
        <begin position="60"/>
        <end position="70"/>
    </location>
</feature>
<proteinExistence type="predicted"/>
<feature type="compositionally biased region" description="Acidic residues" evidence="1">
    <location>
        <begin position="561"/>
        <end position="570"/>
    </location>
</feature>
<feature type="compositionally biased region" description="Acidic residues" evidence="1">
    <location>
        <begin position="590"/>
        <end position="601"/>
    </location>
</feature>
<feature type="compositionally biased region" description="Polar residues" evidence="1">
    <location>
        <begin position="465"/>
        <end position="480"/>
    </location>
</feature>
<protein>
    <submittedName>
        <fullName evidence="2">Uncharacterized protein</fullName>
    </submittedName>
</protein>
<feature type="region of interest" description="Disordered" evidence="1">
    <location>
        <begin position="465"/>
        <end position="614"/>
    </location>
</feature>
<feature type="region of interest" description="Disordered" evidence="1">
    <location>
        <begin position="410"/>
        <end position="451"/>
    </location>
</feature>
<dbReference type="eggNOG" id="ENOG502QUXN">
    <property type="taxonomic scope" value="Eukaryota"/>
</dbReference>
<accession>A0A061HCE2</accession>
<feature type="region of interest" description="Disordered" evidence="1">
    <location>
        <begin position="119"/>
        <end position="192"/>
    </location>
</feature>
<reference evidence="2 3" key="1">
    <citation type="journal article" date="2013" name="Plant Cell">
        <title>The transition from a phytopathogenic smut ancestor to an anamorphic biocontrol agent deciphered by comparative whole-genome analysis.</title>
        <authorList>
            <person name="Lefebvre F."/>
            <person name="Joly D.L."/>
            <person name="Labbe C."/>
            <person name="Teichmann B."/>
            <person name="Linning R."/>
            <person name="Belzile F."/>
            <person name="Bakkeren G."/>
            <person name="Belanger R.R."/>
        </authorList>
    </citation>
    <scope>NUCLEOTIDE SEQUENCE [LARGE SCALE GENOMIC DNA]</scope>
    <source>
        <strain evidence="2 3">PF-1</strain>
    </source>
</reference>
<dbReference type="Proteomes" id="UP000053664">
    <property type="component" value="Unassembled WGS sequence"/>
</dbReference>
<feature type="compositionally biased region" description="Low complexity" evidence="1">
    <location>
        <begin position="159"/>
        <end position="174"/>
    </location>
</feature>
<dbReference type="RefSeq" id="XP_007879828.1">
    <property type="nucleotide sequence ID" value="XM_007881637.1"/>
</dbReference>
<evidence type="ECO:0000256" key="1">
    <source>
        <dbReference type="SAM" id="MobiDB-lite"/>
    </source>
</evidence>
<feature type="compositionally biased region" description="Low complexity" evidence="1">
    <location>
        <begin position="510"/>
        <end position="523"/>
    </location>
</feature>
<dbReference type="HOGENOM" id="CLU_019029_3_0_1"/>
<dbReference type="KEGG" id="pfp:PFL1_04113"/>